<gene>
    <name evidence="1" type="ORF">ALEPTO_LOCUS7295</name>
</gene>
<evidence type="ECO:0000313" key="1">
    <source>
        <dbReference type="EMBL" id="CAG8581753.1"/>
    </source>
</evidence>
<name>A0A9N9BXK2_9GLOM</name>
<comment type="caution">
    <text evidence="1">The sequence shown here is derived from an EMBL/GenBank/DDBJ whole genome shotgun (WGS) entry which is preliminary data.</text>
</comment>
<keyword evidence="2" id="KW-1185">Reference proteome</keyword>
<dbReference type="EMBL" id="CAJVPS010003060">
    <property type="protein sequence ID" value="CAG8581753.1"/>
    <property type="molecule type" value="Genomic_DNA"/>
</dbReference>
<reference evidence="1" key="1">
    <citation type="submission" date="2021-06" db="EMBL/GenBank/DDBJ databases">
        <authorList>
            <person name="Kallberg Y."/>
            <person name="Tangrot J."/>
            <person name="Rosling A."/>
        </authorList>
    </citation>
    <scope>NUCLEOTIDE SEQUENCE</scope>
    <source>
        <strain evidence="1">FL130A</strain>
    </source>
</reference>
<proteinExistence type="predicted"/>
<organism evidence="1 2">
    <name type="scientific">Ambispora leptoticha</name>
    <dbReference type="NCBI Taxonomy" id="144679"/>
    <lineage>
        <taxon>Eukaryota</taxon>
        <taxon>Fungi</taxon>
        <taxon>Fungi incertae sedis</taxon>
        <taxon>Mucoromycota</taxon>
        <taxon>Glomeromycotina</taxon>
        <taxon>Glomeromycetes</taxon>
        <taxon>Archaeosporales</taxon>
        <taxon>Ambisporaceae</taxon>
        <taxon>Ambispora</taxon>
    </lineage>
</organism>
<sequence length="62" mass="7236">MNFTLNLDHICSFCQCTKVNEFGHEYSLLQNSRELEAHRGHCEVMGRVASFERPSTVYLIWS</sequence>
<dbReference type="AlphaFoldDB" id="A0A9N9BXK2"/>
<accession>A0A9N9BXK2</accession>
<dbReference type="Proteomes" id="UP000789508">
    <property type="component" value="Unassembled WGS sequence"/>
</dbReference>
<evidence type="ECO:0000313" key="2">
    <source>
        <dbReference type="Proteomes" id="UP000789508"/>
    </source>
</evidence>
<protein>
    <submittedName>
        <fullName evidence="1">11883_t:CDS:1</fullName>
    </submittedName>
</protein>